<dbReference type="PANTHER" id="PTHR11986:SF79">
    <property type="entry name" value="ACETYLORNITHINE AMINOTRANSFERASE, MITOCHONDRIAL"/>
    <property type="match status" value="1"/>
</dbReference>
<dbReference type="NCBIfam" id="NF002325">
    <property type="entry name" value="PRK01278.1"/>
    <property type="match status" value="1"/>
</dbReference>
<dbReference type="InterPro" id="IPR049704">
    <property type="entry name" value="Aminotrans_3_PPA_site"/>
</dbReference>
<dbReference type="InterPro" id="IPR015422">
    <property type="entry name" value="PyrdxlP-dep_Trfase_small"/>
</dbReference>
<dbReference type="Gene3D" id="3.40.640.10">
    <property type="entry name" value="Type I PLP-dependent aspartate aminotransferase-like (Major domain)"/>
    <property type="match status" value="1"/>
</dbReference>
<keyword evidence="5" id="KW-0055">Arginine biosynthesis</keyword>
<dbReference type="SUPFAM" id="SSF53383">
    <property type="entry name" value="PLP-dependent transferases"/>
    <property type="match status" value="1"/>
</dbReference>
<feature type="binding site" evidence="5">
    <location>
        <position position="138"/>
    </location>
    <ligand>
        <name>pyridoxal 5'-phosphate</name>
        <dbReference type="ChEBI" id="CHEBI:597326"/>
    </ligand>
</feature>
<keyword evidence="7" id="KW-1185">Reference proteome</keyword>
<feature type="binding site" evidence="5">
    <location>
        <position position="141"/>
    </location>
    <ligand>
        <name>N(2)-acetyl-L-ornithine</name>
        <dbReference type="ChEBI" id="CHEBI:57805"/>
    </ligand>
</feature>
<accession>A0A1U7NNJ9</accession>
<evidence type="ECO:0000256" key="2">
    <source>
        <dbReference type="ARBA" id="ARBA00022605"/>
    </source>
</evidence>
<comment type="similarity">
    <text evidence="5">Belongs to the class-III pyridoxal-phosphate-dependent aminotransferase family. ArgD subfamily.</text>
</comment>
<feature type="binding site" evidence="5">
    <location>
        <begin position="105"/>
        <end position="106"/>
    </location>
    <ligand>
        <name>pyridoxal 5'-phosphate</name>
        <dbReference type="ChEBI" id="CHEBI:597326"/>
    </ligand>
</feature>
<comment type="pathway">
    <text evidence="5">Amino-acid biosynthesis; L-arginine biosynthesis; N(2)-acetyl-L-ornithine from L-glutamate: step 4/4.</text>
</comment>
<dbReference type="Gene3D" id="3.90.1150.10">
    <property type="entry name" value="Aspartate Aminotransferase, domain 1"/>
    <property type="match status" value="1"/>
</dbReference>
<dbReference type="InterPro" id="IPR015421">
    <property type="entry name" value="PyrdxlP-dep_Trfase_major"/>
</dbReference>
<dbReference type="CDD" id="cd00610">
    <property type="entry name" value="OAT_like"/>
    <property type="match status" value="1"/>
</dbReference>
<keyword evidence="2 5" id="KW-0028">Amino-acid biosynthesis</keyword>
<dbReference type="UniPathway" id="UPA00068">
    <property type="reaction ID" value="UER00109"/>
</dbReference>
<dbReference type="InterPro" id="IPR004636">
    <property type="entry name" value="AcOrn/SuccOrn_fam"/>
</dbReference>
<comment type="cofactor">
    <cofactor evidence="5">
        <name>pyridoxal 5'-phosphate</name>
        <dbReference type="ChEBI" id="CHEBI:597326"/>
    </cofactor>
    <text evidence="5">Binds 1 pyridoxal phosphate per subunit.</text>
</comment>
<dbReference type="EMBL" id="MPKA01000057">
    <property type="protein sequence ID" value="OLU46909.1"/>
    <property type="molecule type" value="Genomic_DNA"/>
</dbReference>
<evidence type="ECO:0000256" key="1">
    <source>
        <dbReference type="ARBA" id="ARBA00022576"/>
    </source>
</evidence>
<dbReference type="GO" id="GO:0042802">
    <property type="term" value="F:identical protein binding"/>
    <property type="evidence" value="ECO:0007669"/>
    <property type="project" value="TreeGrafter"/>
</dbReference>
<comment type="miscellaneous">
    <text evidence="5">May also have succinyldiaminopimelate aminotransferase activity, thus carrying out the corresponding step in lysine biosynthesis.</text>
</comment>
<keyword evidence="3 5" id="KW-0808">Transferase</keyword>
<keyword evidence="5" id="KW-0963">Cytoplasm</keyword>
<dbReference type="GO" id="GO:0005737">
    <property type="term" value="C:cytoplasm"/>
    <property type="evidence" value="ECO:0007669"/>
    <property type="project" value="UniProtKB-SubCell"/>
</dbReference>
<dbReference type="NCBIfam" id="TIGR00707">
    <property type="entry name" value="argD"/>
    <property type="match status" value="1"/>
</dbReference>
<dbReference type="Proteomes" id="UP000186705">
    <property type="component" value="Unassembled WGS sequence"/>
</dbReference>
<sequence length="393" mass="43488">MSQAQLKENEQKYVMQTYSRFDLCLDHGQGCKLYDFEGKEYLDLTSGIGVNVLGHAHPALTKALQEQVGTLMHTSNLYYTKPMVEAAEILCLATGMDKAFFCNSGAEANEAMIKAARKYSQMNFGKDRTKILTLKNSFHGRTIATLEATGQDKFHQYFFPYTSGFDYFTINDMEDLKEKVDENTCGVMVELIQGESGVQPLDPKFVKELEKFCHENDLLLLVDEVQTGIGRTGDLFCYQTYGIEPDIVSMAKALGGGVPIGGILANKRTSSALQKGDHGSTYGANPLATTAAKTVLSIVNNRDFLDEVREKGAYFMEKLKSIDSEHIKEVRGIGLMIGIEVEPEHVLDYIQAAQDQGLLVLKAGTNTIRLLPPLIITKEEIDQAAQILKGVLQ</sequence>
<dbReference type="InterPro" id="IPR050103">
    <property type="entry name" value="Class-III_PLP-dep_AT"/>
</dbReference>
<dbReference type="PIRSF" id="PIRSF000521">
    <property type="entry name" value="Transaminase_4ab_Lys_Orn"/>
    <property type="match status" value="1"/>
</dbReference>
<comment type="subunit">
    <text evidence="5">Homodimer.</text>
</comment>
<reference evidence="6 7" key="1">
    <citation type="submission" date="2016-11" db="EMBL/GenBank/DDBJ databases">
        <title>Description of two novel members of the family Erysipelotrichaceae: Ileibacterium lipovorans gen. nov., sp. nov. and Dubosiella newyorkensis, gen. nov., sp. nov.</title>
        <authorList>
            <person name="Cox L.M."/>
            <person name="Sohn J."/>
            <person name="Tyrrell K.L."/>
            <person name="Citron D.M."/>
            <person name="Lawson P.A."/>
            <person name="Patel N.B."/>
            <person name="Iizumi T."/>
            <person name="Perez-Perez G.I."/>
            <person name="Goldstein E.J."/>
            <person name="Blaser M.J."/>
        </authorList>
    </citation>
    <scope>NUCLEOTIDE SEQUENCE [LARGE SCALE GENOMIC DNA]</scope>
    <source>
        <strain evidence="6 7">NYU-BL-A4</strain>
    </source>
</reference>
<dbReference type="STRING" id="1862672.BO225_04305"/>
<dbReference type="GO" id="GO:0006526">
    <property type="term" value="P:L-arginine biosynthetic process"/>
    <property type="evidence" value="ECO:0007669"/>
    <property type="project" value="UniProtKB-UniRule"/>
</dbReference>
<proteinExistence type="inferred from homology"/>
<evidence type="ECO:0000256" key="3">
    <source>
        <dbReference type="ARBA" id="ARBA00022679"/>
    </source>
</evidence>
<dbReference type="AlphaFoldDB" id="A0A1U7NNJ9"/>
<dbReference type="InterPro" id="IPR015424">
    <property type="entry name" value="PyrdxlP-dep_Trfase"/>
</dbReference>
<dbReference type="PROSITE" id="PS00600">
    <property type="entry name" value="AA_TRANSFER_CLASS_3"/>
    <property type="match status" value="1"/>
</dbReference>
<dbReference type="EC" id="2.6.1.11" evidence="5"/>
<protein>
    <recommendedName>
        <fullName evidence="5">Acetylornithine aminotransferase</fullName>
        <shortName evidence="5">ACOAT</shortName>
        <ecNumber evidence="5">2.6.1.11</ecNumber>
    </recommendedName>
</protein>
<keyword evidence="1 5" id="KW-0032">Aminotransferase</keyword>
<evidence type="ECO:0000256" key="4">
    <source>
        <dbReference type="ARBA" id="ARBA00022898"/>
    </source>
</evidence>
<evidence type="ECO:0000256" key="5">
    <source>
        <dbReference type="HAMAP-Rule" id="MF_01107"/>
    </source>
</evidence>
<gene>
    <name evidence="5" type="primary">argD</name>
    <name evidence="6" type="ORF">BO225_04305</name>
</gene>
<comment type="catalytic activity">
    <reaction evidence="5">
        <text>N(2)-acetyl-L-ornithine + 2-oxoglutarate = N-acetyl-L-glutamate 5-semialdehyde + L-glutamate</text>
        <dbReference type="Rhea" id="RHEA:18049"/>
        <dbReference type="ChEBI" id="CHEBI:16810"/>
        <dbReference type="ChEBI" id="CHEBI:29123"/>
        <dbReference type="ChEBI" id="CHEBI:29985"/>
        <dbReference type="ChEBI" id="CHEBI:57805"/>
        <dbReference type="EC" id="2.6.1.11"/>
    </reaction>
</comment>
<dbReference type="PANTHER" id="PTHR11986">
    <property type="entry name" value="AMINOTRANSFERASE CLASS III"/>
    <property type="match status" value="1"/>
</dbReference>
<feature type="binding site" evidence="5">
    <location>
        <position position="280"/>
    </location>
    <ligand>
        <name>N(2)-acetyl-L-ornithine</name>
        <dbReference type="ChEBI" id="CHEBI:57805"/>
    </ligand>
</feature>
<feature type="modified residue" description="N6-(pyridoxal phosphate)lysine" evidence="5">
    <location>
        <position position="252"/>
    </location>
</feature>
<comment type="caution">
    <text evidence="6">The sequence shown here is derived from an EMBL/GenBank/DDBJ whole genome shotgun (WGS) entry which is preliminary data.</text>
</comment>
<dbReference type="HAMAP" id="MF_01107">
    <property type="entry name" value="ArgD_aminotrans_3"/>
    <property type="match status" value="1"/>
</dbReference>
<dbReference type="InterPro" id="IPR005814">
    <property type="entry name" value="Aminotrans_3"/>
</dbReference>
<dbReference type="GO" id="GO:0030170">
    <property type="term" value="F:pyridoxal phosphate binding"/>
    <property type="evidence" value="ECO:0007669"/>
    <property type="project" value="InterPro"/>
</dbReference>
<dbReference type="OrthoDB" id="9807885at2"/>
<evidence type="ECO:0000313" key="7">
    <source>
        <dbReference type="Proteomes" id="UP000186705"/>
    </source>
</evidence>
<dbReference type="Pfam" id="PF00202">
    <property type="entry name" value="Aminotran_3"/>
    <property type="match status" value="1"/>
</dbReference>
<organism evidence="6 7">
    <name type="scientific">Dubosiella newyorkensis</name>
    <dbReference type="NCBI Taxonomy" id="1862672"/>
    <lineage>
        <taxon>Bacteria</taxon>
        <taxon>Bacillati</taxon>
        <taxon>Bacillota</taxon>
        <taxon>Erysipelotrichia</taxon>
        <taxon>Erysipelotrichales</taxon>
        <taxon>Erysipelotrichaceae</taxon>
        <taxon>Dubosiella</taxon>
    </lineage>
</organism>
<dbReference type="GO" id="GO:0003992">
    <property type="term" value="F:N2-acetyl-L-ornithine:2-oxoglutarate 5-aminotransferase activity"/>
    <property type="evidence" value="ECO:0007669"/>
    <property type="project" value="UniProtKB-UniRule"/>
</dbReference>
<evidence type="ECO:0000313" key="6">
    <source>
        <dbReference type="EMBL" id="OLU46909.1"/>
    </source>
</evidence>
<dbReference type="GeneID" id="78275171"/>
<comment type="subcellular location">
    <subcellularLocation>
        <location evidence="5">Cytoplasm</location>
    </subcellularLocation>
</comment>
<feature type="binding site" evidence="5">
    <location>
        <begin position="223"/>
        <end position="226"/>
    </location>
    <ligand>
        <name>pyridoxal 5'-phosphate</name>
        <dbReference type="ChEBI" id="CHEBI:597326"/>
    </ligand>
</feature>
<dbReference type="FunFam" id="3.40.640.10:FF:000004">
    <property type="entry name" value="Acetylornithine aminotransferase"/>
    <property type="match status" value="1"/>
</dbReference>
<feature type="binding site" evidence="5">
    <location>
        <position position="281"/>
    </location>
    <ligand>
        <name>pyridoxal 5'-phosphate</name>
        <dbReference type="ChEBI" id="CHEBI:597326"/>
    </ligand>
</feature>
<keyword evidence="4 5" id="KW-0663">Pyridoxal phosphate</keyword>
<dbReference type="RefSeq" id="WP_076341056.1">
    <property type="nucleotide sequence ID" value="NZ_CAPDDE010000017.1"/>
</dbReference>
<name>A0A1U7NNJ9_9FIRM</name>